<comment type="caution">
    <text evidence="1">The sequence shown here is derived from an EMBL/GenBank/DDBJ whole genome shotgun (WGS) entry which is preliminary data.</text>
</comment>
<dbReference type="EMBL" id="JAADJZ010000022">
    <property type="protein sequence ID" value="KAF2867592.1"/>
    <property type="molecule type" value="Genomic_DNA"/>
</dbReference>
<reference evidence="1 2" key="1">
    <citation type="submission" date="2020-01" db="EMBL/GenBank/DDBJ databases">
        <authorList>
            <consortium name="DOE Joint Genome Institute"/>
            <person name="Haridas S."/>
            <person name="Albert R."/>
            <person name="Binder M."/>
            <person name="Bloem J."/>
            <person name="Labutti K."/>
            <person name="Salamov A."/>
            <person name="Andreopoulos B."/>
            <person name="Baker S.E."/>
            <person name="Barry K."/>
            <person name="Bills G."/>
            <person name="Bluhm B.H."/>
            <person name="Cannon C."/>
            <person name="Castanera R."/>
            <person name="Culley D.E."/>
            <person name="Daum C."/>
            <person name="Ezra D."/>
            <person name="Gonzalez J.B."/>
            <person name="Henrissat B."/>
            <person name="Kuo A."/>
            <person name="Liang C."/>
            <person name="Lipzen A."/>
            <person name="Lutzoni F."/>
            <person name="Magnuson J."/>
            <person name="Mondo S."/>
            <person name="Nolan M."/>
            <person name="Ohm R."/>
            <person name="Pangilinan J."/>
            <person name="Park H.-J.H."/>
            <person name="Ramirez L."/>
            <person name="Alfaro M."/>
            <person name="Sun H."/>
            <person name="Tritt A."/>
            <person name="Yoshinaga Y."/>
            <person name="Zwiers L.-H.L."/>
            <person name="Turgeon B.G."/>
            <person name="Goodwin S.B."/>
            <person name="Spatafora J.W."/>
            <person name="Crous P.W."/>
            <person name="Grigoriev I.V."/>
        </authorList>
    </citation>
    <scope>NUCLEOTIDE SEQUENCE [LARGE SCALE GENOMIC DNA]</scope>
    <source>
        <strain evidence="1 2">CBS 611.86</strain>
    </source>
</reference>
<sequence>MATQTTSPSPFRFMDLPISVRCIVYNFLPRTVKQCHIRDIGPKGRIMTTLIVKLIPVSILATCKLIHAEAKPILERLREDFFFRC</sequence>
<dbReference type="OrthoDB" id="5314997at2759"/>
<evidence type="ECO:0000313" key="2">
    <source>
        <dbReference type="Proteomes" id="UP000481861"/>
    </source>
</evidence>
<gene>
    <name evidence="1" type="ORF">BDV95DRAFT_170043</name>
</gene>
<protein>
    <submittedName>
        <fullName evidence="1">Uncharacterized protein</fullName>
    </submittedName>
</protein>
<organism evidence="1 2">
    <name type="scientific">Massariosphaeria phaeospora</name>
    <dbReference type="NCBI Taxonomy" id="100035"/>
    <lineage>
        <taxon>Eukaryota</taxon>
        <taxon>Fungi</taxon>
        <taxon>Dikarya</taxon>
        <taxon>Ascomycota</taxon>
        <taxon>Pezizomycotina</taxon>
        <taxon>Dothideomycetes</taxon>
        <taxon>Pleosporomycetidae</taxon>
        <taxon>Pleosporales</taxon>
        <taxon>Pleosporales incertae sedis</taxon>
        <taxon>Massariosphaeria</taxon>
    </lineage>
</organism>
<name>A0A7C8I409_9PLEO</name>
<keyword evidence="2" id="KW-1185">Reference proteome</keyword>
<evidence type="ECO:0000313" key="1">
    <source>
        <dbReference type="EMBL" id="KAF2867592.1"/>
    </source>
</evidence>
<accession>A0A7C8I409</accession>
<dbReference type="AlphaFoldDB" id="A0A7C8I409"/>
<proteinExistence type="predicted"/>
<dbReference type="Proteomes" id="UP000481861">
    <property type="component" value="Unassembled WGS sequence"/>
</dbReference>